<keyword evidence="3" id="KW-1185">Reference proteome</keyword>
<dbReference type="Gene3D" id="3.40.50.150">
    <property type="entry name" value="Vaccinia Virus protein VP39"/>
    <property type="match status" value="1"/>
</dbReference>
<reference evidence="2 3" key="1">
    <citation type="submission" date="2017-05" db="EMBL/GenBank/DDBJ databases">
        <title>Draft genome sequence of Elsinoe australis.</title>
        <authorList>
            <person name="Cheng Q."/>
        </authorList>
    </citation>
    <scope>NUCLEOTIDE SEQUENCE [LARGE SCALE GENOMIC DNA]</scope>
    <source>
        <strain evidence="2 3">NL1</strain>
    </source>
</reference>
<comment type="caution">
    <text evidence="2">The sequence shown here is derived from an EMBL/GenBank/DDBJ whole genome shotgun (WGS) entry which is preliminary data.</text>
</comment>
<dbReference type="Proteomes" id="UP000243723">
    <property type="component" value="Unassembled WGS sequence"/>
</dbReference>
<feature type="compositionally biased region" description="Polar residues" evidence="1">
    <location>
        <begin position="35"/>
        <end position="45"/>
    </location>
</feature>
<dbReference type="SUPFAM" id="SSF53335">
    <property type="entry name" value="S-adenosyl-L-methionine-dependent methyltransferases"/>
    <property type="match status" value="1"/>
</dbReference>
<evidence type="ECO:0000313" key="2">
    <source>
        <dbReference type="EMBL" id="PSK60199.1"/>
    </source>
</evidence>
<gene>
    <name evidence="2" type="ORF">B9Z65_1097</name>
</gene>
<dbReference type="InterPro" id="IPR029063">
    <property type="entry name" value="SAM-dependent_MTases_sf"/>
</dbReference>
<name>A0A2P8AIC2_9PEZI</name>
<organism evidence="2 3">
    <name type="scientific">Elsinoe australis</name>
    <dbReference type="NCBI Taxonomy" id="40998"/>
    <lineage>
        <taxon>Eukaryota</taxon>
        <taxon>Fungi</taxon>
        <taxon>Dikarya</taxon>
        <taxon>Ascomycota</taxon>
        <taxon>Pezizomycotina</taxon>
        <taxon>Dothideomycetes</taxon>
        <taxon>Dothideomycetidae</taxon>
        <taxon>Myriangiales</taxon>
        <taxon>Elsinoaceae</taxon>
        <taxon>Elsinoe</taxon>
    </lineage>
</organism>
<dbReference type="OrthoDB" id="2013972at2759"/>
<evidence type="ECO:0000256" key="1">
    <source>
        <dbReference type="SAM" id="MobiDB-lite"/>
    </source>
</evidence>
<sequence length="272" mass="30173">MSSSANSKSALPSSAFQYTPTAYTPRHASWPYNPSDFTRQDSSSDSQFYGPPRFVTHIDDAAIASLRKYYDTVLPSRGRILDFCSSWVSHYPARIGRAVDSGELKVTGMGMNKAELEKNEFLNAGRIMQDLNDKPEIPQEASGEEKLDASTCVVSIDYLTKPVDVLKSIRQKTKPGGTVHLIISNRCFPTKAVSRWLRLSEDERLQMVGDFLHFAGWQGIEILDLKEGEDQGGEVSQDQGAQRGLKDLMRMMGMGASDPLWCVRGRNGSPEA</sequence>
<evidence type="ECO:0000313" key="3">
    <source>
        <dbReference type="Proteomes" id="UP000243723"/>
    </source>
</evidence>
<protein>
    <submittedName>
        <fullName evidence="2">Uncharacterized protein</fullName>
    </submittedName>
</protein>
<dbReference type="PANTHER" id="PTHR43036:SF2">
    <property type="entry name" value="OS04G0481300 PROTEIN"/>
    <property type="match status" value="1"/>
</dbReference>
<dbReference type="PANTHER" id="PTHR43036">
    <property type="entry name" value="OSJNBB0011N17.9 PROTEIN"/>
    <property type="match status" value="1"/>
</dbReference>
<feature type="region of interest" description="Disordered" evidence="1">
    <location>
        <begin position="24"/>
        <end position="45"/>
    </location>
</feature>
<dbReference type="AlphaFoldDB" id="A0A2P8AIC2"/>
<accession>A0A2P8AIC2</accession>
<proteinExistence type="predicted"/>
<dbReference type="EMBL" id="NHZQ01000003">
    <property type="protein sequence ID" value="PSK60199.1"/>
    <property type="molecule type" value="Genomic_DNA"/>
</dbReference>